<evidence type="ECO:0000256" key="3">
    <source>
        <dbReference type="ARBA" id="ARBA00022553"/>
    </source>
</evidence>
<evidence type="ECO:0000256" key="6">
    <source>
        <dbReference type="ARBA" id="ARBA00023136"/>
    </source>
</evidence>
<accession>A0ABX1Y1B4</accession>
<dbReference type="InterPro" id="IPR003594">
    <property type="entry name" value="HATPase_dom"/>
</dbReference>
<proteinExistence type="predicted"/>
<dbReference type="SMART" id="SM00387">
    <property type="entry name" value="HATPase_c"/>
    <property type="match status" value="1"/>
</dbReference>
<keyword evidence="2" id="KW-1003">Cell membrane</keyword>
<keyword evidence="7" id="KW-1133">Transmembrane helix</keyword>
<keyword evidence="4" id="KW-0808">Transferase</keyword>
<dbReference type="Pfam" id="PF02518">
    <property type="entry name" value="HATPase_c"/>
    <property type="match status" value="1"/>
</dbReference>
<dbReference type="CDD" id="cd06225">
    <property type="entry name" value="HAMP"/>
    <property type="match status" value="1"/>
</dbReference>
<dbReference type="SUPFAM" id="SSF55874">
    <property type="entry name" value="ATPase domain of HSP90 chaperone/DNA topoisomerase II/histidine kinase"/>
    <property type="match status" value="1"/>
</dbReference>
<dbReference type="SMART" id="SM00304">
    <property type="entry name" value="HAMP"/>
    <property type="match status" value="1"/>
</dbReference>
<dbReference type="Pfam" id="PF00672">
    <property type="entry name" value="HAMP"/>
    <property type="match status" value="1"/>
</dbReference>
<reference evidence="9 10" key="1">
    <citation type="submission" date="2019-10" db="EMBL/GenBank/DDBJ databases">
        <title>Description of Paenibacillus terrestris sp. nov.</title>
        <authorList>
            <person name="Carlier A."/>
            <person name="Qi S."/>
        </authorList>
    </citation>
    <scope>NUCLEOTIDE SEQUENCE [LARGE SCALE GENOMIC DNA]</scope>
    <source>
        <strain evidence="9 10">LMG 31458</strain>
    </source>
</reference>
<dbReference type="PROSITE" id="PS50885">
    <property type="entry name" value="HAMP"/>
    <property type="match status" value="1"/>
</dbReference>
<feature type="domain" description="HAMP" evidence="8">
    <location>
        <begin position="302"/>
        <end position="354"/>
    </location>
</feature>
<dbReference type="EMBL" id="WHOA01000141">
    <property type="protein sequence ID" value="NOU73850.1"/>
    <property type="molecule type" value="Genomic_DNA"/>
</dbReference>
<dbReference type="InterPro" id="IPR003660">
    <property type="entry name" value="HAMP_dom"/>
</dbReference>
<evidence type="ECO:0000313" key="9">
    <source>
        <dbReference type="EMBL" id="NOU73850.1"/>
    </source>
</evidence>
<keyword evidence="3" id="KW-0597">Phosphoprotein</keyword>
<dbReference type="RefSeq" id="WP_171645259.1">
    <property type="nucleotide sequence ID" value="NZ_WHOA01000141.1"/>
</dbReference>
<dbReference type="PANTHER" id="PTHR34220">
    <property type="entry name" value="SENSOR HISTIDINE KINASE YPDA"/>
    <property type="match status" value="1"/>
</dbReference>
<feature type="transmembrane region" description="Helical" evidence="7">
    <location>
        <begin position="282"/>
        <end position="304"/>
    </location>
</feature>
<evidence type="ECO:0000256" key="1">
    <source>
        <dbReference type="ARBA" id="ARBA00004651"/>
    </source>
</evidence>
<evidence type="ECO:0000313" key="10">
    <source>
        <dbReference type="Proteomes" id="UP000616779"/>
    </source>
</evidence>
<gene>
    <name evidence="9" type="ORF">GC098_21000</name>
</gene>
<keyword evidence="6 7" id="KW-0472">Membrane</keyword>
<evidence type="ECO:0000256" key="5">
    <source>
        <dbReference type="ARBA" id="ARBA00022777"/>
    </source>
</evidence>
<comment type="caution">
    <text evidence="9">The sequence shown here is derived from an EMBL/GenBank/DDBJ whole genome shotgun (WGS) entry which is preliminary data.</text>
</comment>
<feature type="transmembrane region" description="Helical" evidence="7">
    <location>
        <begin position="18"/>
        <end position="38"/>
    </location>
</feature>
<comment type="subcellular location">
    <subcellularLocation>
        <location evidence="1">Cell membrane</location>
        <topology evidence="1">Multi-pass membrane protein</topology>
    </subcellularLocation>
</comment>
<organism evidence="9 10">
    <name type="scientific">Paenibacillus phytorum</name>
    <dbReference type="NCBI Taxonomy" id="2654977"/>
    <lineage>
        <taxon>Bacteria</taxon>
        <taxon>Bacillati</taxon>
        <taxon>Bacillota</taxon>
        <taxon>Bacilli</taxon>
        <taxon>Bacillales</taxon>
        <taxon>Paenibacillaceae</taxon>
        <taxon>Paenibacillus</taxon>
    </lineage>
</organism>
<keyword evidence="5" id="KW-0418">Kinase</keyword>
<dbReference type="Gene3D" id="3.30.565.10">
    <property type="entry name" value="Histidine kinase-like ATPase, C-terminal domain"/>
    <property type="match status" value="1"/>
</dbReference>
<keyword evidence="10" id="KW-1185">Reference proteome</keyword>
<dbReference type="InterPro" id="IPR050640">
    <property type="entry name" value="Bact_2-comp_sensor_kinase"/>
</dbReference>
<sequence>MIRRITGKSFTSSVSTKLFILTFLSVIVLFLVIGIFGYQRLFEPIRQNNEEVLQGSVVQVENYIKTLMNSIQSQLIFLSNPVLYNKMDEADYMELIDNIMTYHQEQIHSIYLIEYDKVKISSPYGYRFYITPERIEEIKTQTSKTGFWWSPPYSINERAVITVSKQIDSNRVVALDLNLNALTGPQIIQGEQRRIYLFSGQGDYLSTNTYLAYPKTFQDHLEMKDALQALTQTSGTAFNTVHTSFGNYTVLSSNQNRWDWFVFSVIEESQAFPLLDSLKKQLVLVLLIAIILAVIVSVWITNYIRKPVTAITRQFKAAARGELEARIKLKRNDEFTHIADGFNSMMGNIKSLFDDLRVAEEKKRHHELKVLQSQIHPHFLNNTLNAIYCLGETGQTDEMCEMIRSLMGLLQYSTDKVGDIVTIEDELRQLENYVQIMNLRYGDVFEMDIAIPEIYFNTAIPKLTLITLVENSIFYGLTKKEVNHIIVSGKNTEANSVLLEVSDTGPGITPEKLALLTEKTGAPNPYKGLNNLGLRNVQERLSMTFGYPYGLHFHNEPDEGLTVTIRLPIGEHREK</sequence>
<dbReference type="Gene3D" id="6.10.340.10">
    <property type="match status" value="1"/>
</dbReference>
<dbReference type="Proteomes" id="UP000616779">
    <property type="component" value="Unassembled WGS sequence"/>
</dbReference>
<name>A0ABX1Y1B4_9BACL</name>
<evidence type="ECO:0000256" key="7">
    <source>
        <dbReference type="SAM" id="Phobius"/>
    </source>
</evidence>
<dbReference type="SUPFAM" id="SSF158472">
    <property type="entry name" value="HAMP domain-like"/>
    <property type="match status" value="1"/>
</dbReference>
<evidence type="ECO:0000256" key="2">
    <source>
        <dbReference type="ARBA" id="ARBA00022475"/>
    </source>
</evidence>
<evidence type="ECO:0000259" key="8">
    <source>
        <dbReference type="PROSITE" id="PS50885"/>
    </source>
</evidence>
<dbReference type="InterPro" id="IPR036890">
    <property type="entry name" value="HATPase_C_sf"/>
</dbReference>
<protein>
    <submittedName>
        <fullName evidence="9">HAMP domain-containing protein</fullName>
    </submittedName>
</protein>
<evidence type="ECO:0000256" key="4">
    <source>
        <dbReference type="ARBA" id="ARBA00022679"/>
    </source>
</evidence>
<dbReference type="InterPro" id="IPR010559">
    <property type="entry name" value="Sig_transdc_His_kin_internal"/>
</dbReference>
<dbReference type="PANTHER" id="PTHR34220:SF7">
    <property type="entry name" value="SENSOR HISTIDINE KINASE YPDA"/>
    <property type="match status" value="1"/>
</dbReference>
<dbReference type="Pfam" id="PF06580">
    <property type="entry name" value="His_kinase"/>
    <property type="match status" value="1"/>
</dbReference>
<keyword evidence="7" id="KW-0812">Transmembrane</keyword>